<dbReference type="RefSeq" id="WP_179766636.1">
    <property type="nucleotide sequence ID" value="NZ_JACCFO010000001.1"/>
</dbReference>
<dbReference type="SUPFAM" id="SSF53335">
    <property type="entry name" value="S-adenosyl-L-methionine-dependent methyltransferases"/>
    <property type="match status" value="1"/>
</dbReference>
<dbReference type="PANTHER" id="PTHR43167">
    <property type="entry name" value="PUTATIVE (AFU_ORTHOLOGUE AFUA_6G01830)-RELATED"/>
    <property type="match status" value="1"/>
</dbReference>
<name>A0A853BI00_9ACTN</name>
<accession>A0A853BI00</accession>
<reference evidence="3 4" key="1">
    <citation type="submission" date="2020-07" db="EMBL/GenBank/DDBJ databases">
        <title>Sequencing the genomes of 1000 actinobacteria strains.</title>
        <authorList>
            <person name="Klenk H.-P."/>
        </authorList>
    </citation>
    <scope>NUCLEOTIDE SEQUENCE [LARGE SCALE GENOMIC DNA]</scope>
    <source>
        <strain evidence="3 4">DSM 45927</strain>
    </source>
</reference>
<keyword evidence="1" id="KW-0472">Membrane</keyword>
<dbReference type="Gene3D" id="3.40.50.150">
    <property type="entry name" value="Vaccinia Virus protein VP39"/>
    <property type="match status" value="1"/>
</dbReference>
<dbReference type="EMBL" id="JACCFO010000001">
    <property type="protein sequence ID" value="NYI95029.1"/>
    <property type="molecule type" value="Genomic_DNA"/>
</dbReference>
<protein>
    <submittedName>
        <fullName evidence="3">Putative O-methyltransferase YrrM</fullName>
    </submittedName>
</protein>
<evidence type="ECO:0000313" key="4">
    <source>
        <dbReference type="Proteomes" id="UP000575985"/>
    </source>
</evidence>
<keyword evidence="1" id="KW-1133">Transmembrane helix</keyword>
<keyword evidence="1" id="KW-0812">Transmembrane</keyword>
<dbReference type="AlphaFoldDB" id="A0A853BI00"/>
<evidence type="ECO:0000256" key="1">
    <source>
        <dbReference type="SAM" id="Phobius"/>
    </source>
</evidence>
<keyword evidence="3" id="KW-0808">Transferase</keyword>
<feature type="transmembrane region" description="Helical" evidence="1">
    <location>
        <begin position="39"/>
        <end position="58"/>
    </location>
</feature>
<keyword evidence="4" id="KW-1185">Reference proteome</keyword>
<keyword evidence="2" id="KW-0732">Signal</keyword>
<dbReference type="PANTHER" id="PTHR43167:SF1">
    <property type="entry name" value="PUTATIVE (AFU_ORTHOLOGUE AFUA_6G01830)-RELATED"/>
    <property type="match status" value="1"/>
</dbReference>
<gene>
    <name evidence="3" type="ORF">HNR12_001306</name>
</gene>
<proteinExistence type="predicted"/>
<dbReference type="Proteomes" id="UP000575985">
    <property type="component" value="Unassembled WGS sequence"/>
</dbReference>
<comment type="caution">
    <text evidence="3">The sequence shown here is derived from an EMBL/GenBank/DDBJ whole genome shotgun (WGS) entry which is preliminary data.</text>
</comment>
<organism evidence="3 4">
    <name type="scientific">Streptomonospora nanhaiensis</name>
    <dbReference type="NCBI Taxonomy" id="1323731"/>
    <lineage>
        <taxon>Bacteria</taxon>
        <taxon>Bacillati</taxon>
        <taxon>Actinomycetota</taxon>
        <taxon>Actinomycetes</taxon>
        <taxon>Streptosporangiales</taxon>
        <taxon>Nocardiopsidaceae</taxon>
        <taxon>Streptomonospora</taxon>
    </lineage>
</organism>
<evidence type="ECO:0000313" key="3">
    <source>
        <dbReference type="EMBL" id="NYI95029.1"/>
    </source>
</evidence>
<evidence type="ECO:0000256" key="2">
    <source>
        <dbReference type="SAM" id="SignalP"/>
    </source>
</evidence>
<sequence length="340" mass="37032">MRFLRSRLKQVAAVLAAAAAGVAVLAALAATGVLSWEGAVLLAGLGAVGAAVAGNAWLTVRLTRRVSTLDRRIDASARTVSEAIGTDRMEIVKSLDGARNELKRVRAQTLPKVSAEMAKAVNLQGRNDYEQQVAWNELRDFLRPAPFMPSLRGWAASPDVMRLLVRLIDERRPKLVVECGSGASSVWLGYALRRSGGGRLIALEHDERYAELSRQLVRDHGLDDIVEVRHAPLTEWTHPAGGDEPARTQPWYDTTAVEDLHDIGLVFIDGPPEATAAEARYPAVPVLMPRCAPDAVLVLDDAARPDERSISERWVADFPELSARDEAAEKGARVFTRTAL</sequence>
<feature type="signal peptide" evidence="2">
    <location>
        <begin position="1"/>
        <end position="29"/>
    </location>
</feature>
<feature type="chain" id="PRO_5033056125" evidence="2">
    <location>
        <begin position="30"/>
        <end position="340"/>
    </location>
</feature>
<dbReference type="GO" id="GO:0008168">
    <property type="term" value="F:methyltransferase activity"/>
    <property type="evidence" value="ECO:0007669"/>
    <property type="project" value="UniProtKB-KW"/>
</dbReference>
<dbReference type="InterPro" id="IPR029063">
    <property type="entry name" value="SAM-dependent_MTases_sf"/>
</dbReference>
<dbReference type="GO" id="GO:0032259">
    <property type="term" value="P:methylation"/>
    <property type="evidence" value="ECO:0007669"/>
    <property type="project" value="UniProtKB-KW"/>
</dbReference>
<dbReference type="Pfam" id="PF13578">
    <property type="entry name" value="Methyltransf_24"/>
    <property type="match status" value="1"/>
</dbReference>
<keyword evidence="3" id="KW-0489">Methyltransferase</keyword>